<keyword evidence="2" id="KW-0479">Metal-binding</keyword>
<dbReference type="HAMAP" id="MF_00336">
    <property type="entry name" value="BioD"/>
    <property type="match status" value="1"/>
</dbReference>
<comment type="function">
    <text evidence="2">Catalyzes a mechanistically unusual reaction, the ATP-dependent insertion of CO2 between the N7 and N8 nitrogen atoms of 7,8-diaminopelargonic acid (DAPA, also called 7,8-diammoniononanoate) to form a ureido ring.</text>
</comment>
<dbReference type="GO" id="GO:0000287">
    <property type="term" value="F:magnesium ion binding"/>
    <property type="evidence" value="ECO:0007669"/>
    <property type="project" value="UniProtKB-UniRule"/>
</dbReference>
<protein>
    <recommendedName>
        <fullName evidence="2">ATP-dependent dethiobiotin synthetase BioD</fullName>
        <ecNumber evidence="2">6.3.3.3</ecNumber>
    </recommendedName>
    <alternativeName>
        <fullName evidence="2">DTB synthetase</fullName>
        <shortName evidence="2">DTBS</shortName>
    </alternativeName>
    <alternativeName>
        <fullName evidence="2">Dethiobiotin synthase</fullName>
    </alternativeName>
</protein>
<dbReference type="PANTHER" id="PTHR43210">
    <property type="entry name" value="DETHIOBIOTIN SYNTHETASE"/>
    <property type="match status" value="1"/>
</dbReference>
<keyword evidence="2" id="KW-0547">Nucleotide-binding</keyword>
<dbReference type="STRING" id="1223802.SUTH_03182"/>
<feature type="binding site" evidence="2">
    <location>
        <begin position="117"/>
        <end position="120"/>
    </location>
    <ligand>
        <name>ATP</name>
        <dbReference type="ChEBI" id="CHEBI:30616"/>
    </ligand>
</feature>
<dbReference type="PANTHER" id="PTHR43210:SF5">
    <property type="entry name" value="DETHIOBIOTIN SYNTHETASE"/>
    <property type="match status" value="1"/>
</dbReference>
<proteinExistence type="inferred from homology"/>
<dbReference type="CDD" id="cd03109">
    <property type="entry name" value="DTBS"/>
    <property type="match status" value="1"/>
</dbReference>
<keyword evidence="1 2" id="KW-0093">Biotin biosynthesis</keyword>
<feature type="binding site" evidence="2">
    <location>
        <position position="16"/>
    </location>
    <ligand>
        <name>Mg(2+)</name>
        <dbReference type="ChEBI" id="CHEBI:18420"/>
    </ligand>
</feature>
<dbReference type="GO" id="GO:0004141">
    <property type="term" value="F:dethiobiotin synthase activity"/>
    <property type="evidence" value="ECO:0007669"/>
    <property type="project" value="UniProtKB-UniRule"/>
</dbReference>
<organism evidence="3 4">
    <name type="scientific">Sulfuritalea hydrogenivorans sk43H</name>
    <dbReference type="NCBI Taxonomy" id="1223802"/>
    <lineage>
        <taxon>Bacteria</taxon>
        <taxon>Pseudomonadati</taxon>
        <taxon>Pseudomonadota</taxon>
        <taxon>Betaproteobacteria</taxon>
        <taxon>Nitrosomonadales</taxon>
        <taxon>Sterolibacteriaceae</taxon>
        <taxon>Sulfuritalea</taxon>
    </lineage>
</organism>
<accession>W0SJV8</accession>
<comment type="similarity">
    <text evidence="2">Belongs to the dethiobiotin synthetase family.</text>
</comment>
<comment type="subunit">
    <text evidence="2">Homodimer.</text>
</comment>
<keyword evidence="2" id="KW-0436">Ligase</keyword>
<evidence type="ECO:0000313" key="4">
    <source>
        <dbReference type="Proteomes" id="UP000031637"/>
    </source>
</evidence>
<feature type="binding site" evidence="2">
    <location>
        <position position="52"/>
    </location>
    <ligand>
        <name>Mg(2+)</name>
        <dbReference type="ChEBI" id="CHEBI:18420"/>
    </ligand>
</feature>
<comment type="subcellular location">
    <subcellularLocation>
        <location evidence="2">Cytoplasm</location>
    </subcellularLocation>
</comment>
<keyword evidence="2" id="KW-0067">ATP-binding</keyword>
<dbReference type="UniPathway" id="UPA00078">
    <property type="reaction ID" value="UER00161"/>
</dbReference>
<feature type="binding site" evidence="2">
    <location>
        <position position="117"/>
    </location>
    <ligand>
        <name>Mg(2+)</name>
        <dbReference type="ChEBI" id="CHEBI:18420"/>
    </ligand>
</feature>
<comment type="cofactor">
    <cofactor evidence="2">
        <name>Mg(2+)</name>
        <dbReference type="ChEBI" id="CHEBI:18420"/>
    </cofactor>
</comment>
<dbReference type="PIRSF" id="PIRSF006755">
    <property type="entry name" value="DTB_synth"/>
    <property type="match status" value="1"/>
</dbReference>
<feature type="active site" evidence="2">
    <location>
        <position position="37"/>
    </location>
</feature>
<dbReference type="Pfam" id="PF13500">
    <property type="entry name" value="AAA_26"/>
    <property type="match status" value="1"/>
</dbReference>
<feature type="binding site" evidence="2">
    <location>
        <position position="52"/>
    </location>
    <ligand>
        <name>ATP</name>
        <dbReference type="ChEBI" id="CHEBI:30616"/>
    </ligand>
</feature>
<dbReference type="EMBL" id="AP012547">
    <property type="protein sequence ID" value="BAO30955.1"/>
    <property type="molecule type" value="Genomic_DNA"/>
</dbReference>
<dbReference type="RefSeq" id="WP_041100606.1">
    <property type="nucleotide sequence ID" value="NZ_AP012547.1"/>
</dbReference>
<feature type="binding site" evidence="2">
    <location>
        <begin position="177"/>
        <end position="178"/>
    </location>
    <ligand>
        <name>ATP</name>
        <dbReference type="ChEBI" id="CHEBI:30616"/>
    </ligand>
</feature>
<evidence type="ECO:0000256" key="2">
    <source>
        <dbReference type="HAMAP-Rule" id="MF_00336"/>
    </source>
</evidence>
<evidence type="ECO:0000256" key="1">
    <source>
        <dbReference type="ARBA" id="ARBA00022756"/>
    </source>
</evidence>
<comment type="catalytic activity">
    <reaction evidence="2">
        <text>(7R,8S)-7,8-diammoniononanoate + CO2 + ATP = (4R,5S)-dethiobiotin + ADP + phosphate + 3 H(+)</text>
        <dbReference type="Rhea" id="RHEA:15805"/>
        <dbReference type="ChEBI" id="CHEBI:15378"/>
        <dbReference type="ChEBI" id="CHEBI:16526"/>
        <dbReference type="ChEBI" id="CHEBI:30616"/>
        <dbReference type="ChEBI" id="CHEBI:43474"/>
        <dbReference type="ChEBI" id="CHEBI:149469"/>
        <dbReference type="ChEBI" id="CHEBI:149473"/>
        <dbReference type="ChEBI" id="CHEBI:456216"/>
        <dbReference type="EC" id="6.3.3.3"/>
    </reaction>
</comment>
<comment type="caution">
    <text evidence="2">Lacks conserved residue(s) required for the propagation of feature annotation.</text>
</comment>
<dbReference type="Proteomes" id="UP000031637">
    <property type="component" value="Chromosome"/>
</dbReference>
<dbReference type="Gene3D" id="3.40.50.300">
    <property type="entry name" value="P-loop containing nucleotide triphosphate hydrolases"/>
    <property type="match status" value="1"/>
</dbReference>
<keyword evidence="2" id="KW-0963">Cytoplasm</keyword>
<dbReference type="GO" id="GO:0009102">
    <property type="term" value="P:biotin biosynthetic process"/>
    <property type="evidence" value="ECO:0007669"/>
    <property type="project" value="UniProtKB-UniRule"/>
</dbReference>
<dbReference type="AlphaFoldDB" id="W0SJV8"/>
<comment type="pathway">
    <text evidence="2">Cofactor biosynthesis; biotin biosynthesis; biotin from 7,8-diaminononanoate: step 1/2.</text>
</comment>
<name>W0SJV8_9PROT</name>
<dbReference type="InterPro" id="IPR004472">
    <property type="entry name" value="DTB_synth_BioD"/>
</dbReference>
<dbReference type="GO" id="GO:0005524">
    <property type="term" value="F:ATP binding"/>
    <property type="evidence" value="ECO:0007669"/>
    <property type="project" value="UniProtKB-UniRule"/>
</dbReference>
<dbReference type="EC" id="6.3.3.3" evidence="2"/>
<feature type="binding site" evidence="2">
    <location>
        <position position="41"/>
    </location>
    <ligand>
        <name>substrate</name>
    </ligand>
</feature>
<gene>
    <name evidence="2" type="primary">bioD</name>
    <name evidence="3" type="ORF">SUTH_03182</name>
</gene>
<dbReference type="NCBIfam" id="TIGR00347">
    <property type="entry name" value="bioD"/>
    <property type="match status" value="1"/>
</dbReference>
<dbReference type="GO" id="GO:0005829">
    <property type="term" value="C:cytosol"/>
    <property type="evidence" value="ECO:0007669"/>
    <property type="project" value="TreeGrafter"/>
</dbReference>
<sequence>MGANFITGTGTDIGKTWLACVLLRHWRAEGRVVAAFKPVLSGFDPAQAAASDAGALLAALGREASIAELDAVAPWRFAAPLSPDMAAALEGRRVDFEQLVGFTRRAAAAPDRPVLVEGVGGVMAPLDETHTVRDWIVASGLPCVLVAGSYLGSLSHTLTAIAALAGVGAGVTAIAVNETPDSTVTLDATLETLSRHAPGIPLVGIARAAPRSGVARLAGLLA</sequence>
<keyword evidence="4" id="KW-1185">Reference proteome</keyword>
<dbReference type="OrthoDB" id="9802097at2"/>
<keyword evidence="2" id="KW-0460">Magnesium</keyword>
<dbReference type="HOGENOM" id="CLU_072551_3_1_4"/>
<dbReference type="InterPro" id="IPR027417">
    <property type="entry name" value="P-loop_NTPase"/>
</dbReference>
<reference evidence="3 4" key="1">
    <citation type="journal article" date="2014" name="Syst. Appl. Microbiol.">
        <title>Complete genomes of freshwater sulfur oxidizers Sulfuricella denitrificans skB26 and Sulfuritalea hydrogenivorans sk43H: genetic insights into the sulfur oxidation pathway of betaproteobacteria.</title>
        <authorList>
            <person name="Watanabe T."/>
            <person name="Kojima H."/>
            <person name="Fukui M."/>
        </authorList>
    </citation>
    <scope>NUCLEOTIDE SEQUENCE [LARGE SCALE GENOMIC DNA]</scope>
    <source>
        <strain evidence="3">DSM22779</strain>
    </source>
</reference>
<dbReference type="SUPFAM" id="SSF52540">
    <property type="entry name" value="P-loop containing nucleoside triphosphate hydrolases"/>
    <property type="match status" value="1"/>
</dbReference>
<evidence type="ECO:0000313" key="3">
    <source>
        <dbReference type="EMBL" id="BAO30955.1"/>
    </source>
</evidence>
<dbReference type="KEGG" id="shd:SUTH_03182"/>